<proteinExistence type="predicted"/>
<organism evidence="1 2">
    <name type="scientific">Teratosphaeria destructans</name>
    <dbReference type="NCBI Taxonomy" id="418781"/>
    <lineage>
        <taxon>Eukaryota</taxon>
        <taxon>Fungi</taxon>
        <taxon>Dikarya</taxon>
        <taxon>Ascomycota</taxon>
        <taxon>Pezizomycotina</taxon>
        <taxon>Dothideomycetes</taxon>
        <taxon>Dothideomycetidae</taxon>
        <taxon>Mycosphaerellales</taxon>
        <taxon>Teratosphaeriaceae</taxon>
        <taxon>Teratosphaeria</taxon>
    </lineage>
</organism>
<name>A0A9W7T0S4_9PEZI</name>
<dbReference type="AlphaFoldDB" id="A0A9W7T0S4"/>
<comment type="caution">
    <text evidence="1">The sequence shown here is derived from an EMBL/GenBank/DDBJ whole genome shotgun (WGS) entry which is preliminary data.</text>
</comment>
<reference evidence="1 2" key="1">
    <citation type="journal article" date="2018" name="IMA Fungus">
        <title>IMA Genome-F 10: Nine draft genome sequences of Claviceps purpurea s.lat., including C. arundinis, C. humidiphila, and C. cf. spartinae, pseudomolecules for the pitch canker pathogen Fusarium circinatum, draft genome of Davidsoniella eucalypti, Grosmannia galeiformis, Quambalaria eucalypti, and Teratosphaeria destructans.</title>
        <authorList>
            <person name="Wingfield B.D."/>
            <person name="Liu M."/>
            <person name="Nguyen H.D."/>
            <person name="Lane F.A."/>
            <person name="Morgan S.W."/>
            <person name="De Vos L."/>
            <person name="Wilken P.M."/>
            <person name="Duong T.A."/>
            <person name="Aylward J."/>
            <person name="Coetzee M.P."/>
            <person name="Dadej K."/>
            <person name="De Beer Z.W."/>
            <person name="Findlay W."/>
            <person name="Havenga M."/>
            <person name="Kolarik M."/>
            <person name="Menzies J.G."/>
            <person name="Naidoo K."/>
            <person name="Pochopski O."/>
            <person name="Shoukouhi P."/>
            <person name="Santana Q.C."/>
            <person name="Seifert K.A."/>
            <person name="Soal N."/>
            <person name="Steenkamp E.T."/>
            <person name="Tatham C.T."/>
            <person name="van der Nest M.A."/>
            <person name="Wingfield M.J."/>
        </authorList>
    </citation>
    <scope>NUCLEOTIDE SEQUENCE [LARGE SCALE GENOMIC DNA]</scope>
    <source>
        <strain evidence="1">CMW44962</strain>
    </source>
</reference>
<accession>A0A9W7T0S4</accession>
<evidence type="ECO:0000313" key="1">
    <source>
        <dbReference type="EMBL" id="KAH9844988.1"/>
    </source>
</evidence>
<evidence type="ECO:0000313" key="2">
    <source>
        <dbReference type="Proteomes" id="UP001138500"/>
    </source>
</evidence>
<gene>
    <name evidence="1" type="ORF">Tdes44962_MAKER06974</name>
</gene>
<reference evidence="1 2" key="2">
    <citation type="journal article" date="2021" name="Curr. Genet.">
        <title>Genetic response to nitrogen starvation in the aggressive Eucalyptus foliar pathogen Teratosphaeria destructans.</title>
        <authorList>
            <person name="Havenga M."/>
            <person name="Wingfield B.D."/>
            <person name="Wingfield M.J."/>
            <person name="Dreyer L.L."/>
            <person name="Roets F."/>
            <person name="Aylward J."/>
        </authorList>
    </citation>
    <scope>NUCLEOTIDE SEQUENCE [LARGE SCALE GENOMIC DNA]</scope>
    <source>
        <strain evidence="1">CMW44962</strain>
    </source>
</reference>
<sequence length="131" mass="14413">MCIGPARAIAADSNADWAVLRKGMSLLDYFEEVAGPVHRSRQLPACHHGRWDQALLRRQDSLEERHQARNALGMSRVALHGSNAQLVATLPATCCTIQRLTLNRVASGGARAMRFDIDDVLGILGRRIDTL</sequence>
<protein>
    <submittedName>
        <fullName evidence="1">Uncharacterized protein</fullName>
    </submittedName>
</protein>
<dbReference type="EMBL" id="RIBY02000180">
    <property type="protein sequence ID" value="KAH9844988.1"/>
    <property type="molecule type" value="Genomic_DNA"/>
</dbReference>
<keyword evidence="2" id="KW-1185">Reference proteome</keyword>
<dbReference type="Proteomes" id="UP001138500">
    <property type="component" value="Unassembled WGS sequence"/>
</dbReference>